<dbReference type="AlphaFoldDB" id="E1K2J9"/>
<name>E1K2J9_SOLFR</name>
<dbReference type="GO" id="GO:0016740">
    <property type="term" value="F:transferase activity"/>
    <property type="evidence" value="ECO:0007669"/>
    <property type="project" value="UniProtKB-KW"/>
</dbReference>
<dbReference type="EMBL" id="AECZ01000061">
    <property type="protein sequence ID" value="EFL49164.1"/>
    <property type="molecule type" value="Genomic_DNA"/>
</dbReference>
<dbReference type="PANTHER" id="PTHR43179:SF7">
    <property type="entry name" value="RHAMNOSYLTRANSFERASE WBBL"/>
    <property type="match status" value="1"/>
</dbReference>
<accession>E1K2J9</accession>
<keyword evidence="2" id="KW-0808">Transferase</keyword>
<dbReference type="PANTHER" id="PTHR43179">
    <property type="entry name" value="RHAMNOSYLTRANSFERASE WBBL"/>
    <property type="match status" value="1"/>
</dbReference>
<dbReference type="STRING" id="596151.DesfrDRAFT_4099"/>
<dbReference type="Gene3D" id="3.90.550.10">
    <property type="entry name" value="Spore Coat Polysaccharide Biosynthesis Protein SpsA, Chain A"/>
    <property type="match status" value="1"/>
</dbReference>
<dbReference type="InterPro" id="IPR029044">
    <property type="entry name" value="Nucleotide-diphossugar_trans"/>
</dbReference>
<protein>
    <submittedName>
        <fullName evidence="2">Glycosyl transferase family 2</fullName>
    </submittedName>
</protein>
<comment type="caution">
    <text evidence="2">The sequence shown here is derived from an EMBL/GenBank/DDBJ whole genome shotgun (WGS) entry which is preliminary data.</text>
</comment>
<evidence type="ECO:0000313" key="2">
    <source>
        <dbReference type="EMBL" id="EFL49164.1"/>
    </source>
</evidence>
<organism evidence="2 3">
    <name type="scientific">Solidesulfovibrio fructosivorans JJ]</name>
    <dbReference type="NCBI Taxonomy" id="596151"/>
    <lineage>
        <taxon>Bacteria</taxon>
        <taxon>Pseudomonadati</taxon>
        <taxon>Thermodesulfobacteriota</taxon>
        <taxon>Desulfovibrionia</taxon>
        <taxon>Desulfovibrionales</taxon>
        <taxon>Desulfovibrionaceae</taxon>
        <taxon>Solidesulfovibrio</taxon>
    </lineage>
</organism>
<sequence length="331" mass="37423">MDDPIVNFSIVTFNRLEMTKKCLFSLKKYTNIPHKVTVVDNCSTDGTREFLLKLREGGLIDNLFLLKKNMGVSCASNFGFDYSPAPLYMKLDNDMEILKNNWIVDIIDLWARNAKVAILGPKLGLGKPYFYSVRLESGDLVDVNKHNLPGAATIISRDVFQTLGYWNEDYGLYGEEDADYSHRAKLAKYLLVSYDSNALLNHLGTEQNTQIDYSDYKMEQRRKNLNPAKGINKFALYCYLYDKGLLSLYCPRRYVPVIRGDDVDFTVDQDFLVRKKFVAACAKTIAAIPPAGFNDTIHSDAFVARLQAMKDAMRVSDPGLRAQEPTSGNAL</sequence>
<proteinExistence type="predicted"/>
<dbReference type="eggNOG" id="COG1216">
    <property type="taxonomic scope" value="Bacteria"/>
</dbReference>
<dbReference type="Pfam" id="PF00535">
    <property type="entry name" value="Glycos_transf_2"/>
    <property type="match status" value="1"/>
</dbReference>
<reference evidence="2 3" key="1">
    <citation type="submission" date="2010-08" db="EMBL/GenBank/DDBJ databases">
        <title>The draft genome of Desulfovibrio fructosovorans JJ.</title>
        <authorList>
            <consortium name="US DOE Joint Genome Institute (JGI-PGF)"/>
            <person name="Lucas S."/>
            <person name="Copeland A."/>
            <person name="Lapidus A."/>
            <person name="Cheng J.-F."/>
            <person name="Bruce D."/>
            <person name="Goodwin L."/>
            <person name="Pitluck S."/>
            <person name="Land M.L."/>
            <person name="Hauser L."/>
            <person name="Chang Y.-J."/>
            <person name="Jeffries C."/>
            <person name="Wall J.D."/>
            <person name="Stahl D.A."/>
            <person name="Arkin A.P."/>
            <person name="Dehal P."/>
            <person name="Stolyar S.M."/>
            <person name="Hazen T.C."/>
            <person name="Woyke T.J."/>
        </authorList>
    </citation>
    <scope>NUCLEOTIDE SEQUENCE [LARGE SCALE GENOMIC DNA]</scope>
    <source>
        <strain evidence="2 3">JJ</strain>
    </source>
</reference>
<keyword evidence="3" id="KW-1185">Reference proteome</keyword>
<dbReference type="Proteomes" id="UP000006250">
    <property type="component" value="Unassembled WGS sequence"/>
</dbReference>
<dbReference type="InterPro" id="IPR001173">
    <property type="entry name" value="Glyco_trans_2-like"/>
</dbReference>
<evidence type="ECO:0000259" key="1">
    <source>
        <dbReference type="Pfam" id="PF00535"/>
    </source>
</evidence>
<feature type="domain" description="Glycosyltransferase 2-like" evidence="1">
    <location>
        <begin position="10"/>
        <end position="134"/>
    </location>
</feature>
<gene>
    <name evidence="2" type="ORF">DesfrDRAFT_4099</name>
</gene>
<evidence type="ECO:0000313" key="3">
    <source>
        <dbReference type="Proteomes" id="UP000006250"/>
    </source>
</evidence>
<dbReference type="SUPFAM" id="SSF53448">
    <property type="entry name" value="Nucleotide-diphospho-sugar transferases"/>
    <property type="match status" value="1"/>
</dbReference>
<dbReference type="RefSeq" id="WP_005997138.1">
    <property type="nucleotide sequence ID" value="NZ_AECZ01000061.1"/>
</dbReference>